<evidence type="ECO:0000256" key="1">
    <source>
        <dbReference type="ARBA" id="ARBA00004141"/>
    </source>
</evidence>
<name>A0A8H5FZA4_9AGAR</name>
<feature type="transmembrane region" description="Helical" evidence="5">
    <location>
        <begin position="141"/>
        <end position="162"/>
    </location>
</feature>
<proteinExistence type="predicted"/>
<dbReference type="OrthoDB" id="2585655at2759"/>
<dbReference type="PANTHER" id="PTHR23502">
    <property type="entry name" value="MAJOR FACILITATOR SUPERFAMILY"/>
    <property type="match status" value="1"/>
</dbReference>
<accession>A0A8H5FZA4</accession>
<evidence type="ECO:0000313" key="8">
    <source>
        <dbReference type="Proteomes" id="UP000559027"/>
    </source>
</evidence>
<evidence type="ECO:0000259" key="6">
    <source>
        <dbReference type="PROSITE" id="PS50850"/>
    </source>
</evidence>
<sequence>MTSKSSVLDYQEPLKVDRNGLPLIPQPSASLLDPLNYPTWLKHVVLVEVSLLGFASGLAGNMTNPAVDQVLREFHISPRVATFQSTITAASSALAGFLLVPFANIYGHRIVFLVSSLLTAVFSICAAELKTFGSLVAFRGLAGVYWVNIIVGVAAISSIFFAHQKGRAIGFFTVVAFNGSHLAPIVGGFVASRFGWRWTLRLAAIIMGVMTIIIAFMLPDTLFQRPNQANALVVCTELDKITDSNMTSELHRPPALTFSTYLRYLRLVDRERMPSRGLRLSDFFSPYQMLRHPFVIFPALNNAIVTTYSFLGPLTIGPVQFTEVFHFDAAQNGLAMGLSLILGTFIGEFFSGPATDFFIQRTRRNGQNPEPEVRLRSIWLGAAIVPLGLLMYVHHFIQLHSIFVLHSRKLLVHALGLDLEFSSEYVSTDGFTIHYATTFIAPCVALAFTCVGAQISSSVCYTYACSDCYPKRSGDISQIFNFIRGLSILALSFYEQPLGKRIGYHIEFTLFAIIW</sequence>
<reference evidence="7 8" key="1">
    <citation type="journal article" date="2020" name="ISME J.">
        <title>Uncovering the hidden diversity of litter-decomposition mechanisms in mushroom-forming fungi.</title>
        <authorList>
            <person name="Floudas D."/>
            <person name="Bentzer J."/>
            <person name="Ahren D."/>
            <person name="Johansson T."/>
            <person name="Persson P."/>
            <person name="Tunlid A."/>
        </authorList>
    </citation>
    <scope>NUCLEOTIDE SEQUENCE [LARGE SCALE GENOMIC DNA]</scope>
    <source>
        <strain evidence="7 8">CBS 146.42</strain>
    </source>
</reference>
<feature type="transmembrane region" description="Helical" evidence="5">
    <location>
        <begin position="80"/>
        <end position="103"/>
    </location>
</feature>
<protein>
    <recommendedName>
        <fullName evidence="6">Major facilitator superfamily (MFS) profile domain-containing protein</fullName>
    </recommendedName>
</protein>
<dbReference type="SUPFAM" id="SSF103473">
    <property type="entry name" value="MFS general substrate transporter"/>
    <property type="match status" value="1"/>
</dbReference>
<evidence type="ECO:0000256" key="3">
    <source>
        <dbReference type="ARBA" id="ARBA00022989"/>
    </source>
</evidence>
<dbReference type="Gene3D" id="1.20.1250.20">
    <property type="entry name" value="MFS general substrate transporter like domains"/>
    <property type="match status" value="1"/>
</dbReference>
<comment type="caution">
    <text evidence="7">The sequence shown here is derived from an EMBL/GenBank/DDBJ whole genome shotgun (WGS) entry which is preliminary data.</text>
</comment>
<feature type="transmembrane region" description="Helical" evidence="5">
    <location>
        <begin position="378"/>
        <end position="397"/>
    </location>
</feature>
<feature type="transmembrane region" description="Helical" evidence="5">
    <location>
        <begin position="109"/>
        <end position="129"/>
    </location>
</feature>
<dbReference type="Pfam" id="PF07690">
    <property type="entry name" value="MFS_1"/>
    <property type="match status" value="1"/>
</dbReference>
<dbReference type="EMBL" id="JAACJO010000008">
    <property type="protein sequence ID" value="KAF5354731.1"/>
    <property type="molecule type" value="Genomic_DNA"/>
</dbReference>
<dbReference type="InterPro" id="IPR036259">
    <property type="entry name" value="MFS_trans_sf"/>
</dbReference>
<dbReference type="Proteomes" id="UP000559027">
    <property type="component" value="Unassembled WGS sequence"/>
</dbReference>
<organism evidence="7 8">
    <name type="scientific">Leucocoprinus leucothites</name>
    <dbReference type="NCBI Taxonomy" id="201217"/>
    <lineage>
        <taxon>Eukaryota</taxon>
        <taxon>Fungi</taxon>
        <taxon>Dikarya</taxon>
        <taxon>Basidiomycota</taxon>
        <taxon>Agaricomycotina</taxon>
        <taxon>Agaricomycetes</taxon>
        <taxon>Agaricomycetidae</taxon>
        <taxon>Agaricales</taxon>
        <taxon>Agaricineae</taxon>
        <taxon>Agaricaceae</taxon>
        <taxon>Leucocoprinus</taxon>
    </lineage>
</organism>
<gene>
    <name evidence="7" type="ORF">D9756_005556</name>
</gene>
<dbReference type="GO" id="GO:0005886">
    <property type="term" value="C:plasma membrane"/>
    <property type="evidence" value="ECO:0007669"/>
    <property type="project" value="TreeGrafter"/>
</dbReference>
<dbReference type="PROSITE" id="PS50850">
    <property type="entry name" value="MFS"/>
    <property type="match status" value="1"/>
</dbReference>
<feature type="domain" description="Major facilitator superfamily (MFS) profile" evidence="6">
    <location>
        <begin position="45"/>
        <end position="515"/>
    </location>
</feature>
<feature type="transmembrane region" description="Helical" evidence="5">
    <location>
        <begin position="40"/>
        <end position="59"/>
    </location>
</feature>
<keyword evidence="3 5" id="KW-1133">Transmembrane helix</keyword>
<evidence type="ECO:0000313" key="7">
    <source>
        <dbReference type="EMBL" id="KAF5354731.1"/>
    </source>
</evidence>
<feature type="transmembrane region" description="Helical" evidence="5">
    <location>
        <begin position="334"/>
        <end position="358"/>
    </location>
</feature>
<dbReference type="InterPro" id="IPR020846">
    <property type="entry name" value="MFS_dom"/>
</dbReference>
<feature type="transmembrane region" description="Helical" evidence="5">
    <location>
        <begin position="198"/>
        <end position="218"/>
    </location>
</feature>
<dbReference type="GO" id="GO:0022857">
    <property type="term" value="F:transmembrane transporter activity"/>
    <property type="evidence" value="ECO:0007669"/>
    <property type="project" value="InterPro"/>
</dbReference>
<comment type="subcellular location">
    <subcellularLocation>
        <location evidence="1">Membrane</location>
        <topology evidence="1">Multi-pass membrane protein</topology>
    </subcellularLocation>
</comment>
<keyword evidence="8" id="KW-1185">Reference proteome</keyword>
<feature type="transmembrane region" description="Helical" evidence="5">
    <location>
        <begin position="168"/>
        <end position="191"/>
    </location>
</feature>
<dbReference type="PANTHER" id="PTHR23502:SF181">
    <property type="entry name" value="MAJOR FACILITATOR SUPERFAMILY (MFS) PROFILE DOMAIN-CONTAINING PROTEIN"/>
    <property type="match status" value="1"/>
</dbReference>
<dbReference type="InterPro" id="IPR011701">
    <property type="entry name" value="MFS"/>
</dbReference>
<dbReference type="AlphaFoldDB" id="A0A8H5FZA4"/>
<evidence type="ECO:0000256" key="5">
    <source>
        <dbReference type="SAM" id="Phobius"/>
    </source>
</evidence>
<evidence type="ECO:0000256" key="2">
    <source>
        <dbReference type="ARBA" id="ARBA00022692"/>
    </source>
</evidence>
<keyword evidence="4 5" id="KW-0472">Membrane</keyword>
<keyword evidence="2 5" id="KW-0812">Transmembrane</keyword>
<evidence type="ECO:0000256" key="4">
    <source>
        <dbReference type="ARBA" id="ARBA00023136"/>
    </source>
</evidence>